<dbReference type="SUPFAM" id="SSF48452">
    <property type="entry name" value="TPR-like"/>
    <property type="match status" value="1"/>
</dbReference>
<dbReference type="InterPro" id="IPR019734">
    <property type="entry name" value="TPR_rpt"/>
</dbReference>
<dbReference type="Gene3D" id="1.25.40.10">
    <property type="entry name" value="Tetratricopeptide repeat domain"/>
    <property type="match status" value="1"/>
</dbReference>
<dbReference type="EMBL" id="CALLCH030000010">
    <property type="protein sequence ID" value="CAI4214033.1"/>
    <property type="molecule type" value="Genomic_DNA"/>
</dbReference>
<evidence type="ECO:0000256" key="1">
    <source>
        <dbReference type="SAM" id="MobiDB-lite"/>
    </source>
</evidence>
<evidence type="ECO:0000313" key="3">
    <source>
        <dbReference type="Proteomes" id="UP000838763"/>
    </source>
</evidence>
<name>A0A9P1H001_9PEZI</name>
<dbReference type="Proteomes" id="UP000838763">
    <property type="component" value="Unassembled WGS sequence"/>
</dbReference>
<feature type="region of interest" description="Disordered" evidence="1">
    <location>
        <begin position="57"/>
        <end position="77"/>
    </location>
</feature>
<gene>
    <name evidence="2" type="ORF">PPNO1_LOCUS3766</name>
</gene>
<reference evidence="2" key="1">
    <citation type="submission" date="2022-11" db="EMBL/GenBank/DDBJ databases">
        <authorList>
            <person name="Scott C."/>
            <person name="Bruce N."/>
        </authorList>
    </citation>
    <scope>NUCLEOTIDE SEQUENCE</scope>
</reference>
<dbReference type="OrthoDB" id="423576at2759"/>
<keyword evidence="3" id="KW-1185">Reference proteome</keyword>
<dbReference type="AlphaFoldDB" id="A0A9P1H001"/>
<protein>
    <submittedName>
        <fullName evidence="2">Uncharacterized protein</fullName>
    </submittedName>
</protein>
<organism evidence="2 3">
    <name type="scientific">Parascedosporium putredinis</name>
    <dbReference type="NCBI Taxonomy" id="1442378"/>
    <lineage>
        <taxon>Eukaryota</taxon>
        <taxon>Fungi</taxon>
        <taxon>Dikarya</taxon>
        <taxon>Ascomycota</taxon>
        <taxon>Pezizomycotina</taxon>
        <taxon>Sordariomycetes</taxon>
        <taxon>Hypocreomycetidae</taxon>
        <taxon>Microascales</taxon>
        <taxon>Microascaceae</taxon>
        <taxon>Parascedosporium</taxon>
    </lineage>
</organism>
<comment type="caution">
    <text evidence="2">The sequence shown here is derived from an EMBL/GenBank/DDBJ whole genome shotgun (WGS) entry which is preliminary data.</text>
</comment>
<dbReference type="InterPro" id="IPR011990">
    <property type="entry name" value="TPR-like_helical_dom_sf"/>
</dbReference>
<dbReference type="Pfam" id="PF13176">
    <property type="entry name" value="TPR_7"/>
    <property type="match status" value="1"/>
</dbReference>
<evidence type="ECO:0000313" key="2">
    <source>
        <dbReference type="EMBL" id="CAI4214033.1"/>
    </source>
</evidence>
<accession>A0A9P1H001</accession>
<proteinExistence type="predicted"/>
<sequence length="793" mass="88883">MADASVDAAALTNGGHENLLGTILADDLLRVFQGVVVASRISAEDVEPVRLWFLNPATDSDTPQRQQESLPDTSEQGSARQQLWTEWCAEADARFRNEPDLRHVALVTIALRWAASRSAQGFLSVPLCSLIRDGNIDELFRLHVWLPDGHRGNADFALHSHQSFAQSWILAGEGKDTPYEVEPAATLQDATHARYALVWADDKDQAKSDATFKTHQQSSTVINTGDLMAARPLRPATHARNATYTVPPAAFHTSTVRPETVHATLFFRLVPRLRARRARPRPRGRRVLHPDPRSRGYYPAELVAQVDLVRRWEVFMARGRRHMEHAEWEHALRELNSALHLCQAAPEPEKNGFPNARRYACVVHGELGNTYRRFGRYEQAEEHLRSAMAGLPVSSEKVEFSGELGVLYRHMGRMRDARAAFADQYDTAKALGFRGPGDASLLDTAILNLDERVERARELQIDAEAQLGTDGSAASTKRQAHTWEIIGLTRLSLCHAARGDTETAVGVASRALELATSSKDTTVVAITRMFYGFALLKNGNRDEALAQLHRTRLRRIRRRPSAEAVVLAGLRRVPGRHDDDVAKLRADSLLRKGYRDVFQEQLRPVFDALFDRLKFVRYTDFLAFGRFPRSDDGLTRTFAPGEDEGAEGEFFNRMVAAVRSLLKLHPAIDPSRLSLWLDYACIDQQAPAKGVVALPMLLAQCDAVISLVSEDYYTRAWCTVEVMMVQTLKASYHLHEWYEQVPGDSGDDEGSGWILRPGPMDMVISMAETKVTYEEDRAKTLFLERQARLLGAQ</sequence>